<dbReference type="SUPFAM" id="SSF47336">
    <property type="entry name" value="ACP-like"/>
    <property type="match status" value="1"/>
</dbReference>
<dbReference type="InterPro" id="IPR042099">
    <property type="entry name" value="ANL_N_sf"/>
</dbReference>
<dbReference type="PANTHER" id="PTHR45527">
    <property type="entry name" value="NONRIBOSOMAL PEPTIDE SYNTHETASE"/>
    <property type="match status" value="1"/>
</dbReference>
<dbReference type="SUPFAM" id="SSF56801">
    <property type="entry name" value="Acetyl-CoA synthetase-like"/>
    <property type="match status" value="1"/>
</dbReference>
<dbReference type="InterPro" id="IPR001242">
    <property type="entry name" value="Condensation_dom"/>
</dbReference>
<evidence type="ECO:0000256" key="1">
    <source>
        <dbReference type="ARBA" id="ARBA00001957"/>
    </source>
</evidence>
<reference evidence="3 4" key="1">
    <citation type="submission" date="2016-05" db="EMBL/GenBank/DDBJ databases">
        <title>Microbial solvent formation.</title>
        <authorList>
            <person name="Poehlein A."/>
            <person name="Montoya Solano J.D."/>
            <person name="Flitsch S."/>
            <person name="Krabben P."/>
            <person name="Duerre P."/>
            <person name="Daniel R."/>
        </authorList>
    </citation>
    <scope>NUCLEOTIDE SEQUENCE [LARGE SCALE GENOMIC DNA]</scope>
    <source>
        <strain evidence="3 4">L1-8</strain>
    </source>
</reference>
<dbReference type="AlphaFoldDB" id="A0A1S8NDB7"/>
<dbReference type="InterPro" id="IPR025110">
    <property type="entry name" value="AMP-bd_C"/>
</dbReference>
<dbReference type="PROSITE" id="PS50075">
    <property type="entry name" value="CARRIER"/>
    <property type="match status" value="1"/>
</dbReference>
<evidence type="ECO:0000313" key="3">
    <source>
        <dbReference type="EMBL" id="OOM14393.1"/>
    </source>
</evidence>
<dbReference type="EMBL" id="LZYZ01000002">
    <property type="protein sequence ID" value="OOM14393.1"/>
    <property type="molecule type" value="Genomic_DNA"/>
</dbReference>
<feature type="domain" description="Carrier" evidence="2">
    <location>
        <begin position="500"/>
        <end position="580"/>
    </location>
</feature>
<dbReference type="SUPFAM" id="SSF52777">
    <property type="entry name" value="CoA-dependent acyltransferases"/>
    <property type="match status" value="2"/>
</dbReference>
<dbReference type="Gene3D" id="3.40.50.12780">
    <property type="entry name" value="N-terminal domain of ligase-like"/>
    <property type="match status" value="1"/>
</dbReference>
<proteinExistence type="predicted"/>
<dbReference type="InterPro" id="IPR009081">
    <property type="entry name" value="PP-bd_ACP"/>
</dbReference>
<dbReference type="Gene3D" id="1.10.1200.10">
    <property type="entry name" value="ACP-like"/>
    <property type="match status" value="1"/>
</dbReference>
<gene>
    <name evidence="3" type="primary">ppsA</name>
    <name evidence="3" type="ORF">CLOSAC_12660</name>
</gene>
<dbReference type="Pfam" id="PF00668">
    <property type="entry name" value="Condensation"/>
    <property type="match status" value="1"/>
</dbReference>
<dbReference type="InterPro" id="IPR023213">
    <property type="entry name" value="CAT-like_dom_sf"/>
</dbReference>
<organism evidence="3 4">
    <name type="scientific">Clostridium saccharobutylicum</name>
    <dbReference type="NCBI Taxonomy" id="169679"/>
    <lineage>
        <taxon>Bacteria</taxon>
        <taxon>Bacillati</taxon>
        <taxon>Bacillota</taxon>
        <taxon>Clostridia</taxon>
        <taxon>Eubacteriales</taxon>
        <taxon>Clostridiaceae</taxon>
        <taxon>Clostridium</taxon>
    </lineage>
</organism>
<dbReference type="RefSeq" id="WP_176127430.1">
    <property type="nucleotide sequence ID" value="NZ_LZYZ01000002.1"/>
</dbReference>
<name>A0A1S8NDB7_CLOSA</name>
<dbReference type="GO" id="GO:0005737">
    <property type="term" value="C:cytoplasm"/>
    <property type="evidence" value="ECO:0007669"/>
    <property type="project" value="TreeGrafter"/>
</dbReference>
<dbReference type="GO" id="GO:0043041">
    <property type="term" value="P:amino acid activation for nonribosomal peptide biosynthetic process"/>
    <property type="evidence" value="ECO:0007669"/>
    <property type="project" value="TreeGrafter"/>
</dbReference>
<dbReference type="InterPro" id="IPR036736">
    <property type="entry name" value="ACP-like_sf"/>
</dbReference>
<keyword evidence="3" id="KW-0808">Transferase</keyword>
<dbReference type="InterPro" id="IPR020845">
    <property type="entry name" value="AMP-binding_CS"/>
</dbReference>
<dbReference type="GO" id="GO:0016746">
    <property type="term" value="F:acyltransferase activity"/>
    <property type="evidence" value="ECO:0007669"/>
    <property type="project" value="UniProtKB-KW"/>
</dbReference>
<dbReference type="PANTHER" id="PTHR45527:SF1">
    <property type="entry name" value="FATTY ACID SYNTHASE"/>
    <property type="match status" value="1"/>
</dbReference>
<dbReference type="Pfam" id="PF00550">
    <property type="entry name" value="PP-binding"/>
    <property type="match status" value="1"/>
</dbReference>
<dbReference type="Pfam" id="PF13193">
    <property type="entry name" value="AMP-binding_C"/>
    <property type="match status" value="1"/>
</dbReference>
<dbReference type="EC" id="2.3.1.-" evidence="3"/>
<dbReference type="Proteomes" id="UP000191154">
    <property type="component" value="Unassembled WGS sequence"/>
</dbReference>
<dbReference type="InterPro" id="IPR045851">
    <property type="entry name" value="AMP-bd_C_sf"/>
</dbReference>
<dbReference type="GO" id="GO:0031177">
    <property type="term" value="F:phosphopantetheine binding"/>
    <property type="evidence" value="ECO:0007669"/>
    <property type="project" value="TreeGrafter"/>
</dbReference>
<dbReference type="InterPro" id="IPR000873">
    <property type="entry name" value="AMP-dep_synth/lig_dom"/>
</dbReference>
<dbReference type="GO" id="GO:0044550">
    <property type="term" value="P:secondary metabolite biosynthetic process"/>
    <property type="evidence" value="ECO:0007669"/>
    <property type="project" value="TreeGrafter"/>
</dbReference>
<dbReference type="Gene3D" id="3.30.559.10">
    <property type="entry name" value="Chloramphenicol acetyltransferase-like domain"/>
    <property type="match status" value="1"/>
</dbReference>
<sequence>MREKNIVDGLINSIKYNYNKQAIITDDKSITYEEMGNKVDKMARYFKVNGIKKTSHVAIYMTRSCEMIISILAVLKLGAVYIPLDPDYPDCRINYIIENSNTEFIISNLNEACFTFKKELKCINVNSAINDYSLKLNTKIDGCDPAILIYTSGSTGKPKGIVLSHENLASSLKNTYDLIGIKPLERVLIKSSICFIVSIHEIFWPLIYGGTIVVSNQNDEKDPRKLIDIINRHNVNIAFFVPSLLQQLFKERQEEKLKSIKKIICMGETLFKEIVEEFYDKLNTSQIFNGYGMTEVAGFSMVHKCSKTEEENIPIGEKGLEIDAYILDENRNIVKDGEYGKLYIDGKCLCSTYYKSNEFQSRCIEDTSICNHKLFSTNDILMKKGNRYYYKGRSDELIKIRGNRVELMEIENTILNCQYVEDAAVVVTKSDNKKIMAFIVKSDNYDGNIIERVEDEVKNNLTDYMYPNKYFLIDEMPKLPNGKKDRNSLAIQNSQVKNKTSTTSILRNPMERFLYALYVDVLQCSEIDIESDFFENGGNSIEVMEVLRIINEVCNVNISVKQFVGESKIQNIAEFIKEKQAGFFKYNKLKVKDFCKGYFINEPFELTELQESYLFDRNSGINTSKINTASYVELKLIHYDKEKFINAIKKLMHRHPMLCASFTKDNKQKFNEECEYNDFLQEINLRNVSIAQRNKLILKAKENLFSYNNKSYSYPLFKIIINKMDNEEPVAQIFFDGLIVDGKSINIFIRDLETFLSRPNIEVTRFKHSFYDYISYKKWIKTTDKYKAAQKYWVNKIENMQFDLELPLLNNPEKIENMTGAQERLELSDEKYDDFCKSCAQFGVSPFVTMLTIFALIMAKWNRKQKFVICIPQADRPDFSDEFQNMVGEYSNFILFKFERKEDESFVDLAKRNQKTLWEAKNNSAFTGTELLREMDKVNNGIGTGIVPVVFTSILDNSKYETSFEVNYIESHTSNIYLDVVD</sequence>
<dbReference type="PROSITE" id="PS00455">
    <property type="entry name" value="AMP_BINDING"/>
    <property type="match status" value="1"/>
</dbReference>
<dbReference type="Pfam" id="PF00501">
    <property type="entry name" value="AMP-binding"/>
    <property type="match status" value="1"/>
</dbReference>
<keyword evidence="3" id="KW-0012">Acyltransferase</keyword>
<dbReference type="GO" id="GO:0008610">
    <property type="term" value="P:lipid biosynthetic process"/>
    <property type="evidence" value="ECO:0007669"/>
    <property type="project" value="UniProtKB-ARBA"/>
</dbReference>
<evidence type="ECO:0000259" key="2">
    <source>
        <dbReference type="PROSITE" id="PS50075"/>
    </source>
</evidence>
<dbReference type="CDD" id="cd05930">
    <property type="entry name" value="A_NRPS"/>
    <property type="match status" value="1"/>
</dbReference>
<comment type="cofactor">
    <cofactor evidence="1">
        <name>pantetheine 4'-phosphate</name>
        <dbReference type="ChEBI" id="CHEBI:47942"/>
    </cofactor>
</comment>
<comment type="caution">
    <text evidence="3">The sequence shown here is derived from an EMBL/GenBank/DDBJ whole genome shotgun (WGS) entry which is preliminary data.</text>
</comment>
<dbReference type="Gene3D" id="3.30.300.30">
    <property type="match status" value="1"/>
</dbReference>
<accession>A0A1S8NDB7</accession>
<evidence type="ECO:0000313" key="4">
    <source>
        <dbReference type="Proteomes" id="UP000191154"/>
    </source>
</evidence>
<protein>
    <submittedName>
        <fullName evidence="3">Plipastatin synthase subunit A</fullName>
        <ecNumber evidence="3">2.3.1.-</ecNumber>
    </submittedName>
</protein>
<dbReference type="Gene3D" id="3.30.559.30">
    <property type="entry name" value="Nonribosomal peptide synthetase, condensation domain"/>
    <property type="match status" value="1"/>
</dbReference>